<dbReference type="STRING" id="1890364.A0A2P6NBQ8"/>
<dbReference type="PROSITE" id="PS50010">
    <property type="entry name" value="DH_2"/>
    <property type="match status" value="1"/>
</dbReference>
<sequence>HIKTQKIVTIQRVWRGRMARKRYFRLYDMFVRREYIAKELCTTEQSYVDSFRALQRVYIIPLNDPSHGRILSEEDLDILFYNSTRILLLQERVLQRLKERVEHWYPHQSIGDIFLDLGEEIKLLYSQYVANHHRANATLLSLELKDKKFCAFEEDAMQNPQCKGHRLSDFLIMPVQRIPRYEMLLSVSFYDDTSTEREQNMVKYTIDDVRDKNRLQKALEMMREINALSNELTKKVTIRSRMNIVQQKSESPLMNYRPGRELKKEGFLIYVGKRGEKNLYAFLYSDGLHLSKKTDRKNVSFRYDIKETLCLINATLEDDPVLFVKRRPQEKMKKREPRDSFLTPSSPESLGRYSDLDVPEPCITLTSSPSTPPMDRNRLKTEDREGPTYPFALTISVGEEGRRTFVFRVPSEAEKNEWLHAIARRAINADTMYFDVLLWSLYVSLDHWYPKRLLRGSVSTITKHKAACRKRIEC</sequence>
<dbReference type="InterPro" id="IPR001849">
    <property type="entry name" value="PH_domain"/>
</dbReference>
<dbReference type="Gene3D" id="1.20.900.10">
    <property type="entry name" value="Dbl homology (DH) domain"/>
    <property type="match status" value="1"/>
</dbReference>
<keyword evidence="5" id="KW-1185">Reference proteome</keyword>
<dbReference type="PANTHER" id="PTHR12673:SF159">
    <property type="entry name" value="LD03170P"/>
    <property type="match status" value="1"/>
</dbReference>
<dbReference type="GO" id="GO:0005085">
    <property type="term" value="F:guanyl-nucleotide exchange factor activity"/>
    <property type="evidence" value="ECO:0007669"/>
    <property type="project" value="InterPro"/>
</dbReference>
<dbReference type="SMART" id="SM00325">
    <property type="entry name" value="RhoGEF"/>
    <property type="match status" value="1"/>
</dbReference>
<dbReference type="PROSITE" id="PS50003">
    <property type="entry name" value="PH_DOMAIN"/>
    <property type="match status" value="1"/>
</dbReference>
<dbReference type="EMBL" id="MDYQ01000127">
    <property type="protein sequence ID" value="PRP81385.1"/>
    <property type="molecule type" value="Genomic_DNA"/>
</dbReference>
<comment type="caution">
    <text evidence="4">The sequence shown here is derived from an EMBL/GenBank/DDBJ whole genome shotgun (WGS) entry which is preliminary data.</text>
</comment>
<name>A0A2P6NBQ8_9EUKA</name>
<dbReference type="PANTHER" id="PTHR12673">
    <property type="entry name" value="FACIOGENITAL DYSPLASIA PROTEIN"/>
    <property type="match status" value="1"/>
</dbReference>
<feature type="region of interest" description="Disordered" evidence="1">
    <location>
        <begin position="329"/>
        <end position="350"/>
    </location>
</feature>
<dbReference type="CDD" id="cd00160">
    <property type="entry name" value="RhoGEF"/>
    <property type="match status" value="1"/>
</dbReference>
<evidence type="ECO:0000313" key="5">
    <source>
        <dbReference type="Proteomes" id="UP000241769"/>
    </source>
</evidence>
<evidence type="ECO:0000256" key="1">
    <source>
        <dbReference type="SAM" id="MobiDB-lite"/>
    </source>
</evidence>
<dbReference type="Proteomes" id="UP000241769">
    <property type="component" value="Unassembled WGS sequence"/>
</dbReference>
<protein>
    <submittedName>
        <fullName evidence="4">Uncharacterized protein</fullName>
    </submittedName>
</protein>
<accession>A0A2P6NBQ8</accession>
<dbReference type="InParanoid" id="A0A2P6NBQ8"/>
<dbReference type="Pfam" id="PF00621">
    <property type="entry name" value="RhoGEF"/>
    <property type="match status" value="1"/>
</dbReference>
<dbReference type="GO" id="GO:0005737">
    <property type="term" value="C:cytoplasm"/>
    <property type="evidence" value="ECO:0007669"/>
    <property type="project" value="TreeGrafter"/>
</dbReference>
<evidence type="ECO:0000259" key="3">
    <source>
        <dbReference type="PROSITE" id="PS50010"/>
    </source>
</evidence>
<gene>
    <name evidence="4" type="ORF">PROFUN_11072</name>
</gene>
<feature type="domain" description="PH" evidence="2">
    <location>
        <begin position="261"/>
        <end position="427"/>
    </location>
</feature>
<feature type="non-terminal residue" evidence="4">
    <location>
        <position position="1"/>
    </location>
</feature>
<feature type="compositionally biased region" description="Basic and acidic residues" evidence="1">
    <location>
        <begin position="329"/>
        <end position="339"/>
    </location>
</feature>
<organism evidence="4 5">
    <name type="scientific">Planoprotostelium fungivorum</name>
    <dbReference type="NCBI Taxonomy" id="1890364"/>
    <lineage>
        <taxon>Eukaryota</taxon>
        <taxon>Amoebozoa</taxon>
        <taxon>Evosea</taxon>
        <taxon>Variosea</taxon>
        <taxon>Cavosteliida</taxon>
        <taxon>Cavosteliaceae</taxon>
        <taxon>Planoprotostelium</taxon>
    </lineage>
</organism>
<dbReference type="InterPro" id="IPR000048">
    <property type="entry name" value="IQ_motif_EF-hand-BS"/>
</dbReference>
<dbReference type="SUPFAM" id="SSF50729">
    <property type="entry name" value="PH domain-like"/>
    <property type="match status" value="1"/>
</dbReference>
<feature type="domain" description="DH" evidence="3">
    <location>
        <begin position="32"/>
        <end position="232"/>
    </location>
</feature>
<dbReference type="SMART" id="SM00233">
    <property type="entry name" value="PH"/>
    <property type="match status" value="1"/>
</dbReference>
<reference evidence="4 5" key="1">
    <citation type="journal article" date="2018" name="Genome Biol. Evol.">
        <title>Multiple Roots of Fruiting Body Formation in Amoebozoa.</title>
        <authorList>
            <person name="Hillmann F."/>
            <person name="Forbes G."/>
            <person name="Novohradska S."/>
            <person name="Ferling I."/>
            <person name="Riege K."/>
            <person name="Groth M."/>
            <person name="Westermann M."/>
            <person name="Marz M."/>
            <person name="Spaller T."/>
            <person name="Winckler T."/>
            <person name="Schaap P."/>
            <person name="Glockner G."/>
        </authorList>
    </citation>
    <scope>NUCLEOTIDE SEQUENCE [LARGE SCALE GENOMIC DNA]</scope>
    <source>
        <strain evidence="4 5">Jena</strain>
    </source>
</reference>
<dbReference type="InterPro" id="IPR051092">
    <property type="entry name" value="FYVE_RhoGEF_PH"/>
</dbReference>
<proteinExistence type="predicted"/>
<dbReference type="Pfam" id="PF00612">
    <property type="entry name" value="IQ"/>
    <property type="match status" value="1"/>
</dbReference>
<evidence type="ECO:0000259" key="2">
    <source>
        <dbReference type="PROSITE" id="PS50003"/>
    </source>
</evidence>
<evidence type="ECO:0000313" key="4">
    <source>
        <dbReference type="EMBL" id="PRP81385.1"/>
    </source>
</evidence>
<dbReference type="OrthoDB" id="660555at2759"/>
<dbReference type="PROSITE" id="PS50096">
    <property type="entry name" value="IQ"/>
    <property type="match status" value="1"/>
</dbReference>
<dbReference type="AlphaFoldDB" id="A0A2P6NBQ8"/>
<feature type="region of interest" description="Disordered" evidence="1">
    <location>
        <begin position="364"/>
        <end position="383"/>
    </location>
</feature>
<dbReference type="InterPro" id="IPR000219">
    <property type="entry name" value="DH_dom"/>
</dbReference>
<dbReference type="InterPro" id="IPR011993">
    <property type="entry name" value="PH-like_dom_sf"/>
</dbReference>
<dbReference type="Gene3D" id="2.30.29.30">
    <property type="entry name" value="Pleckstrin-homology domain (PH domain)/Phosphotyrosine-binding domain (PTB)"/>
    <property type="match status" value="1"/>
</dbReference>
<dbReference type="SUPFAM" id="SSF48065">
    <property type="entry name" value="DBL homology domain (DH-domain)"/>
    <property type="match status" value="1"/>
</dbReference>
<dbReference type="InterPro" id="IPR035899">
    <property type="entry name" value="DBL_dom_sf"/>
</dbReference>